<dbReference type="Proteomes" id="UP000319383">
    <property type="component" value="Chromosome"/>
</dbReference>
<dbReference type="PANTHER" id="PTHR44591:SF3">
    <property type="entry name" value="RESPONSE REGULATORY DOMAIN-CONTAINING PROTEIN"/>
    <property type="match status" value="1"/>
</dbReference>
<dbReference type="InterPro" id="IPR011006">
    <property type="entry name" value="CheY-like_superfamily"/>
</dbReference>
<reference evidence="5 6" key="1">
    <citation type="submission" date="2019-02" db="EMBL/GenBank/DDBJ databases">
        <title>Deep-cultivation of Planctomycetes and their phenomic and genomic characterization uncovers novel biology.</title>
        <authorList>
            <person name="Wiegand S."/>
            <person name="Jogler M."/>
            <person name="Boedeker C."/>
            <person name="Pinto D."/>
            <person name="Vollmers J."/>
            <person name="Rivas-Marin E."/>
            <person name="Kohn T."/>
            <person name="Peeters S.H."/>
            <person name="Heuer A."/>
            <person name="Rast P."/>
            <person name="Oberbeckmann S."/>
            <person name="Bunk B."/>
            <person name="Jeske O."/>
            <person name="Meyerdierks A."/>
            <person name="Storesund J.E."/>
            <person name="Kallscheuer N."/>
            <person name="Luecker S."/>
            <person name="Lage O.M."/>
            <person name="Pohl T."/>
            <person name="Merkel B.J."/>
            <person name="Hornburger P."/>
            <person name="Mueller R.-W."/>
            <person name="Bruemmer F."/>
            <person name="Labrenz M."/>
            <person name="Spormann A.M."/>
            <person name="Op den Camp H."/>
            <person name="Overmann J."/>
            <person name="Amann R."/>
            <person name="Jetten M.S.M."/>
            <person name="Mascher T."/>
            <person name="Medema M.H."/>
            <person name="Devos D.P."/>
            <person name="Kaster A.-K."/>
            <person name="Ovreas L."/>
            <person name="Rohde M."/>
            <person name="Galperin M.Y."/>
            <person name="Jogler C."/>
        </authorList>
    </citation>
    <scope>NUCLEOTIDE SEQUENCE [LARGE SCALE GENOMIC DNA]</scope>
    <source>
        <strain evidence="5 6">Mal52</strain>
    </source>
</reference>
<feature type="region of interest" description="Disordered" evidence="3">
    <location>
        <begin position="133"/>
        <end position="160"/>
    </location>
</feature>
<organism evidence="5 6">
    <name type="scientific">Symmachiella dynata</name>
    <dbReference type="NCBI Taxonomy" id="2527995"/>
    <lineage>
        <taxon>Bacteria</taxon>
        <taxon>Pseudomonadati</taxon>
        <taxon>Planctomycetota</taxon>
        <taxon>Planctomycetia</taxon>
        <taxon>Planctomycetales</taxon>
        <taxon>Planctomycetaceae</taxon>
        <taxon>Symmachiella</taxon>
    </lineage>
</organism>
<keyword evidence="1 2" id="KW-0597">Phosphoprotein</keyword>
<dbReference type="Pfam" id="PF00072">
    <property type="entry name" value="Response_reg"/>
    <property type="match status" value="1"/>
</dbReference>
<evidence type="ECO:0000256" key="2">
    <source>
        <dbReference type="PROSITE-ProRule" id="PRU00169"/>
    </source>
</evidence>
<dbReference type="InterPro" id="IPR050595">
    <property type="entry name" value="Bact_response_regulator"/>
</dbReference>
<dbReference type="PROSITE" id="PS50110">
    <property type="entry name" value="RESPONSE_REGULATORY"/>
    <property type="match status" value="1"/>
</dbReference>
<name>A0A517ZUT6_9PLAN</name>
<sequence length="204" mass="23070">MIILVVDTVPLVLRNMDRLLSAHGHEVIAADSGENALKILKRDHRIRLVITDLLVGGMTAVDLFKANMQIERISDDGNSSPPEFILLTRLTTESQLQGKDMHLLQESIDLGFVDVLFKPLVREELLRHVRQIDTDDPWAPPPEPARHSQKSNSAASRVTDHLQQLEEKHADFEANLGEIRETLSTFQADYAHSKRWMKLLISEG</sequence>
<dbReference type="PANTHER" id="PTHR44591">
    <property type="entry name" value="STRESS RESPONSE REGULATOR PROTEIN 1"/>
    <property type="match status" value="1"/>
</dbReference>
<accession>A0A517ZUT6</accession>
<proteinExistence type="predicted"/>
<evidence type="ECO:0000256" key="1">
    <source>
        <dbReference type="ARBA" id="ARBA00022553"/>
    </source>
</evidence>
<evidence type="ECO:0000313" key="6">
    <source>
        <dbReference type="Proteomes" id="UP000319383"/>
    </source>
</evidence>
<dbReference type="KEGG" id="sdyn:Mal52_47230"/>
<dbReference type="AlphaFoldDB" id="A0A517ZUT6"/>
<feature type="modified residue" description="4-aspartylphosphate" evidence="2">
    <location>
        <position position="52"/>
    </location>
</feature>
<evidence type="ECO:0000256" key="3">
    <source>
        <dbReference type="SAM" id="MobiDB-lite"/>
    </source>
</evidence>
<dbReference type="InterPro" id="IPR001789">
    <property type="entry name" value="Sig_transdc_resp-reg_receiver"/>
</dbReference>
<keyword evidence="6" id="KW-1185">Reference proteome</keyword>
<evidence type="ECO:0000259" key="4">
    <source>
        <dbReference type="PROSITE" id="PS50110"/>
    </source>
</evidence>
<dbReference type="SUPFAM" id="SSF52172">
    <property type="entry name" value="CheY-like"/>
    <property type="match status" value="1"/>
</dbReference>
<protein>
    <submittedName>
        <fullName evidence="5">Response regulator PleD</fullName>
    </submittedName>
</protein>
<evidence type="ECO:0000313" key="5">
    <source>
        <dbReference type="EMBL" id="QDU46205.1"/>
    </source>
</evidence>
<dbReference type="SMART" id="SM00448">
    <property type="entry name" value="REC"/>
    <property type="match status" value="1"/>
</dbReference>
<dbReference type="GO" id="GO:0000160">
    <property type="term" value="P:phosphorelay signal transduction system"/>
    <property type="evidence" value="ECO:0007669"/>
    <property type="project" value="InterPro"/>
</dbReference>
<dbReference type="EMBL" id="CP036276">
    <property type="protein sequence ID" value="QDU46205.1"/>
    <property type="molecule type" value="Genomic_DNA"/>
</dbReference>
<feature type="domain" description="Response regulatory" evidence="4">
    <location>
        <begin position="2"/>
        <end position="133"/>
    </location>
</feature>
<dbReference type="RefSeq" id="WP_145378742.1">
    <property type="nucleotide sequence ID" value="NZ_CP036276.1"/>
</dbReference>
<dbReference type="Gene3D" id="3.40.50.2300">
    <property type="match status" value="1"/>
</dbReference>
<gene>
    <name evidence="5" type="ORF">Mal52_47230</name>
</gene>